<dbReference type="Proteomes" id="UP001162734">
    <property type="component" value="Chromosome"/>
</dbReference>
<keyword evidence="3" id="KW-0805">Transcription regulation</keyword>
<keyword evidence="8" id="KW-1185">Reference proteome</keyword>
<dbReference type="InterPro" id="IPR004839">
    <property type="entry name" value="Aminotransferase_I/II_large"/>
</dbReference>
<dbReference type="SUPFAM" id="SSF46785">
    <property type="entry name" value="Winged helix' DNA-binding domain"/>
    <property type="match status" value="1"/>
</dbReference>
<name>A0ABN6N9X8_9BACT</name>
<dbReference type="InterPro" id="IPR015422">
    <property type="entry name" value="PyrdxlP-dep_Trfase_small"/>
</dbReference>
<feature type="domain" description="HTH gntR-type" evidence="6">
    <location>
        <begin position="19"/>
        <end position="87"/>
    </location>
</feature>
<dbReference type="InterPro" id="IPR036388">
    <property type="entry name" value="WH-like_DNA-bd_sf"/>
</dbReference>
<evidence type="ECO:0000313" key="8">
    <source>
        <dbReference type="Proteomes" id="UP001162734"/>
    </source>
</evidence>
<dbReference type="InterPro" id="IPR015424">
    <property type="entry name" value="PyrdxlP-dep_Trfase"/>
</dbReference>
<protein>
    <submittedName>
        <fullName evidence="7">GntR family transcriptional regulator</fullName>
    </submittedName>
</protein>
<dbReference type="Pfam" id="PF00392">
    <property type="entry name" value="GntR"/>
    <property type="match status" value="1"/>
</dbReference>
<dbReference type="InterPro" id="IPR015421">
    <property type="entry name" value="PyrdxlP-dep_Trfase_major"/>
</dbReference>
<dbReference type="SUPFAM" id="SSF53383">
    <property type="entry name" value="PLP-dependent transferases"/>
    <property type="match status" value="1"/>
</dbReference>
<dbReference type="PANTHER" id="PTHR46577:SF2">
    <property type="entry name" value="TRANSCRIPTIONAL REGULATORY PROTEIN"/>
    <property type="match status" value="1"/>
</dbReference>
<dbReference type="Gene3D" id="3.90.1150.10">
    <property type="entry name" value="Aspartate Aminotransferase, domain 1"/>
    <property type="match status" value="1"/>
</dbReference>
<dbReference type="PANTHER" id="PTHR46577">
    <property type="entry name" value="HTH-TYPE TRANSCRIPTIONAL REGULATORY PROTEIN GABR"/>
    <property type="match status" value="1"/>
</dbReference>
<keyword evidence="4" id="KW-0238">DNA-binding</keyword>
<dbReference type="Gene3D" id="1.10.10.10">
    <property type="entry name" value="Winged helix-like DNA-binding domain superfamily/Winged helix DNA-binding domain"/>
    <property type="match status" value="1"/>
</dbReference>
<keyword evidence="5" id="KW-0804">Transcription</keyword>
<evidence type="ECO:0000256" key="3">
    <source>
        <dbReference type="ARBA" id="ARBA00023015"/>
    </source>
</evidence>
<evidence type="ECO:0000313" key="7">
    <source>
        <dbReference type="EMBL" id="BDG09831.1"/>
    </source>
</evidence>
<evidence type="ECO:0000256" key="2">
    <source>
        <dbReference type="ARBA" id="ARBA00022898"/>
    </source>
</evidence>
<accession>A0ABN6N9X8</accession>
<dbReference type="SMART" id="SM00345">
    <property type="entry name" value="HTH_GNTR"/>
    <property type="match status" value="1"/>
</dbReference>
<dbReference type="EMBL" id="AP025592">
    <property type="protein sequence ID" value="BDG09831.1"/>
    <property type="molecule type" value="Genomic_DNA"/>
</dbReference>
<evidence type="ECO:0000256" key="4">
    <source>
        <dbReference type="ARBA" id="ARBA00023125"/>
    </source>
</evidence>
<dbReference type="InterPro" id="IPR051446">
    <property type="entry name" value="HTH_trans_reg/aminotransferase"/>
</dbReference>
<organism evidence="7 8">
    <name type="scientific">Anaeromyxobacter paludicola</name>
    <dbReference type="NCBI Taxonomy" id="2918171"/>
    <lineage>
        <taxon>Bacteria</taxon>
        <taxon>Pseudomonadati</taxon>
        <taxon>Myxococcota</taxon>
        <taxon>Myxococcia</taxon>
        <taxon>Myxococcales</taxon>
        <taxon>Cystobacterineae</taxon>
        <taxon>Anaeromyxobacteraceae</taxon>
        <taxon>Anaeromyxobacter</taxon>
    </lineage>
</organism>
<evidence type="ECO:0000259" key="6">
    <source>
        <dbReference type="PROSITE" id="PS50949"/>
    </source>
</evidence>
<reference evidence="8" key="1">
    <citation type="journal article" date="2022" name="Int. J. Syst. Evol. Microbiol.">
        <title>Anaeromyxobacter oryzae sp. nov., Anaeromyxobacter diazotrophicus sp. nov. and Anaeromyxobacter paludicola sp. nov., isolated from paddy soils.</title>
        <authorList>
            <person name="Itoh H."/>
            <person name="Xu Z."/>
            <person name="Mise K."/>
            <person name="Masuda Y."/>
            <person name="Ushijima N."/>
            <person name="Hayakawa C."/>
            <person name="Shiratori Y."/>
            <person name="Senoo K."/>
        </authorList>
    </citation>
    <scope>NUCLEOTIDE SEQUENCE [LARGE SCALE GENOMIC DNA]</scope>
    <source>
        <strain evidence="8">Red630</strain>
    </source>
</reference>
<dbReference type="InterPro" id="IPR000524">
    <property type="entry name" value="Tscrpt_reg_HTH_GntR"/>
</dbReference>
<dbReference type="Pfam" id="PF00155">
    <property type="entry name" value="Aminotran_1_2"/>
    <property type="match status" value="1"/>
</dbReference>
<dbReference type="CDD" id="cd07377">
    <property type="entry name" value="WHTH_GntR"/>
    <property type="match status" value="1"/>
</dbReference>
<comment type="similarity">
    <text evidence="1">In the C-terminal section; belongs to the class-I pyridoxal-phosphate-dependent aminotransferase family.</text>
</comment>
<sequence length="493" mass="52103">MASSVEQQTASPAASEAQIPRYQAIARRFAQAIREGTLAPGEKLPSVRRLRADEGTSASTVLQALAQLESSGLIEARPRSGYFVRARTSLPVPRPSAPGVEAGTPLDGVSALVADLYHSASDPSLVHLGAATPAPSLLPSAALARALAAATRRSGSGGVELAYPPGLRSLRRLVAQRLVATGCALGEDDLLVTAGATEAIQLALLAVTNRGDTVAVESPCYYGTLLALEALGLRVLEVPCHPETGMDVDELSRRLDLHRVAAVLAVPVFSNPLGSSMPDEAKERLVSLLSARRIPLIEDDVYGDLAFAPSRPRPAKAFDRDGTVLYCGSFSKTLAPGFRIGFVAAGRFKERVEVLKFATSIATATPAQQALVQFLADGGYDRHLRTLRARLEQNVARVGEAVAGSFPAGTRVSRPRGGCFLWVELPPSVDALKLHRRAHDAGVAIAPGHIFSAAHVHASCIRFSCGEPWSERVDVAVRLVGRLAGQLVGRKGR</sequence>
<dbReference type="RefSeq" id="WP_248342233.1">
    <property type="nucleotide sequence ID" value="NZ_AP025592.1"/>
</dbReference>
<evidence type="ECO:0000256" key="5">
    <source>
        <dbReference type="ARBA" id="ARBA00023163"/>
    </source>
</evidence>
<dbReference type="InterPro" id="IPR036390">
    <property type="entry name" value="WH_DNA-bd_sf"/>
</dbReference>
<gene>
    <name evidence="7" type="ORF">AMPC_29440</name>
</gene>
<proteinExistence type="inferred from homology"/>
<keyword evidence="2" id="KW-0663">Pyridoxal phosphate</keyword>
<evidence type="ECO:0000256" key="1">
    <source>
        <dbReference type="ARBA" id="ARBA00005384"/>
    </source>
</evidence>
<dbReference type="CDD" id="cd00609">
    <property type="entry name" value="AAT_like"/>
    <property type="match status" value="1"/>
</dbReference>
<dbReference type="PROSITE" id="PS50949">
    <property type="entry name" value="HTH_GNTR"/>
    <property type="match status" value="1"/>
</dbReference>
<dbReference type="Gene3D" id="3.40.640.10">
    <property type="entry name" value="Type I PLP-dependent aspartate aminotransferase-like (Major domain)"/>
    <property type="match status" value="1"/>
</dbReference>